<evidence type="ECO:0000313" key="6">
    <source>
        <dbReference type="EMBL" id="KAF9469380.1"/>
    </source>
</evidence>
<dbReference type="GO" id="GO:0006281">
    <property type="term" value="P:DNA repair"/>
    <property type="evidence" value="ECO:0007669"/>
    <property type="project" value="TreeGrafter"/>
</dbReference>
<feature type="compositionally biased region" description="Basic and acidic residues" evidence="4">
    <location>
        <begin position="375"/>
        <end position="384"/>
    </location>
</feature>
<gene>
    <name evidence="6" type="ORF">BDZ94DRAFT_377291</name>
</gene>
<dbReference type="Proteomes" id="UP000807353">
    <property type="component" value="Unassembled WGS sequence"/>
</dbReference>
<evidence type="ECO:0000256" key="3">
    <source>
        <dbReference type="ARBA" id="ARBA00022840"/>
    </source>
</evidence>
<feature type="compositionally biased region" description="Low complexity" evidence="4">
    <location>
        <begin position="610"/>
        <end position="623"/>
    </location>
</feature>
<sequence>MSSTCLSCCSACVEKPISTTTHRTTASDPYALEFLLPIGTITTNFDPNTQSILCGHVHANDSWHLFDGTLFGERFYAGDNTLSSGIKFLVKHHFISATYQLESSTALFLRIYAIPYDLRNVQGKLRVRKEAVLAPARRYLRALLPRITQNPESWQGRALPEITSSMISNKKDRRTLAEIYGDLQSPQVGNTQGWESITSRLLDFEDDLGGFGLRSRLYKYQRVSVTAMINRELNLNDTPDPLFISLASMRGEAFYLQPGTMEILRERPMVLASRSGVLCEELGTGKTVMILSLILATVNQISKPEESIVDERPVMTPLAFRYFPSSDCITARKRFFRGGDNTFPQQSRVPTLVELLMHHHRTAPNTTIPNTSSRLDSRKTERRRSVEAQVEQIRPWELLKSNTPFYHHYQENPTNYERAQRNESQPGPRVVYLTSATLIVVPANLLSQWDREIQKHCEYPLRVLIVRSGTAMPAANSLASDYDIILMTYKRFTAENSFKDKGKLHSWVACTCAEYSGSRVPDCRCKSPGVSPLLQIRWKRLVIDEGHVSASLSTILTPFTKQLSVERRWIVTGTPTTNLLGLSLGKKISEDTRVQEDDAKGDLFLDVEHSPTPSRSRTGTPPGEDLPQRIWNKYDREDLNKLGKMITHFIAVPQFSADSKLVQTHIMEPLLDPEGPRYGAIEVLTKVMEMIMIRHRIEDVEKDVILPPVIQEGVLLDLDPFAVKSYNAMQAAIAINAVDSERTDQDYLFHPQNADSLQLTVKNMSQLMFWSTDDRLYNIDELYKNCSKIIESAVKRNRPPGDMALLDTAYRNVKLAAEDPLWRAIQDHEDVPYRIYGIDGPIFDAWTRTSQPELTQNFQLSYLMHADRLLRIREEVVGRPLISQERIVEVGMMVSEKDRIHRQKYKDAQKDRHKLRRRSGVLNTDDNNSSLAADTAAKKAKDRGTLKEMQKELNVAMTQLEKEDGDLESPSKPPSARPSFNGSILLAKSLLGNTRVGSSASSKLNYIINEVLQHAHAEKFLIFSDSELSLAHLSEALELIQIKYLRFTTLIEPRHREQMVLTFETSETYRVFLMELKHGARGLNLISASRVIFCEPVWRADVESQAIKRAHRIGQTRPISVKTLAIRGTAEENMVNRRNALKDRQEKLPKLIEESGMRHFIANPKFLEQVPERYSVVDVPLLVTQGVTNRGSESPKRASPFRYIRAEDPIMSVPHSPNAEPPPKKRKGVRFE</sequence>
<feature type="region of interest" description="Disordered" evidence="4">
    <location>
        <begin position="921"/>
        <end position="943"/>
    </location>
</feature>
<dbReference type="PANTHER" id="PTHR45626">
    <property type="entry name" value="TRANSCRIPTION TERMINATION FACTOR 2-RELATED"/>
    <property type="match status" value="1"/>
</dbReference>
<accession>A0A9P5YIQ8</accession>
<dbReference type="InterPro" id="IPR050628">
    <property type="entry name" value="SNF2_RAD54_helicase_TF"/>
</dbReference>
<dbReference type="InterPro" id="IPR014001">
    <property type="entry name" value="Helicase_ATP-bd"/>
</dbReference>
<dbReference type="Pfam" id="PF00176">
    <property type="entry name" value="SNF2-rel_dom"/>
    <property type="match status" value="1"/>
</dbReference>
<evidence type="ECO:0000256" key="4">
    <source>
        <dbReference type="SAM" id="MobiDB-lite"/>
    </source>
</evidence>
<keyword evidence="7" id="KW-1185">Reference proteome</keyword>
<dbReference type="PROSITE" id="PS51194">
    <property type="entry name" value="HELICASE_CTER"/>
    <property type="match status" value="1"/>
</dbReference>
<feature type="region of interest" description="Disordered" evidence="4">
    <location>
        <begin position="1188"/>
        <end position="1232"/>
    </location>
</feature>
<dbReference type="GO" id="GO:0008094">
    <property type="term" value="F:ATP-dependent activity, acting on DNA"/>
    <property type="evidence" value="ECO:0007669"/>
    <property type="project" value="TreeGrafter"/>
</dbReference>
<organism evidence="6 7">
    <name type="scientific">Collybia nuda</name>
    <dbReference type="NCBI Taxonomy" id="64659"/>
    <lineage>
        <taxon>Eukaryota</taxon>
        <taxon>Fungi</taxon>
        <taxon>Dikarya</taxon>
        <taxon>Basidiomycota</taxon>
        <taxon>Agaricomycotina</taxon>
        <taxon>Agaricomycetes</taxon>
        <taxon>Agaricomycetidae</taxon>
        <taxon>Agaricales</taxon>
        <taxon>Tricholomatineae</taxon>
        <taxon>Clitocybaceae</taxon>
        <taxon>Collybia</taxon>
    </lineage>
</organism>
<evidence type="ECO:0000313" key="7">
    <source>
        <dbReference type="Proteomes" id="UP000807353"/>
    </source>
</evidence>
<reference evidence="6" key="1">
    <citation type="submission" date="2020-11" db="EMBL/GenBank/DDBJ databases">
        <authorList>
            <consortium name="DOE Joint Genome Institute"/>
            <person name="Ahrendt S."/>
            <person name="Riley R."/>
            <person name="Andreopoulos W."/>
            <person name="Labutti K."/>
            <person name="Pangilinan J."/>
            <person name="Ruiz-Duenas F.J."/>
            <person name="Barrasa J.M."/>
            <person name="Sanchez-Garcia M."/>
            <person name="Camarero S."/>
            <person name="Miyauchi S."/>
            <person name="Serrano A."/>
            <person name="Linde D."/>
            <person name="Babiker R."/>
            <person name="Drula E."/>
            <person name="Ayuso-Fernandez I."/>
            <person name="Pacheco R."/>
            <person name="Padilla G."/>
            <person name="Ferreira P."/>
            <person name="Barriuso J."/>
            <person name="Kellner H."/>
            <person name="Castanera R."/>
            <person name="Alfaro M."/>
            <person name="Ramirez L."/>
            <person name="Pisabarro A.G."/>
            <person name="Kuo A."/>
            <person name="Tritt A."/>
            <person name="Lipzen A."/>
            <person name="He G."/>
            <person name="Yan M."/>
            <person name="Ng V."/>
            <person name="Cullen D."/>
            <person name="Martin F."/>
            <person name="Rosso M.-N."/>
            <person name="Henrissat B."/>
            <person name="Hibbett D."/>
            <person name="Martinez A.T."/>
            <person name="Grigoriev I.V."/>
        </authorList>
    </citation>
    <scope>NUCLEOTIDE SEQUENCE</scope>
    <source>
        <strain evidence="6">CBS 247.69</strain>
    </source>
</reference>
<keyword evidence="1" id="KW-0547">Nucleotide-binding</keyword>
<dbReference type="SUPFAM" id="SSF52540">
    <property type="entry name" value="P-loop containing nucleoside triphosphate hydrolases"/>
    <property type="match status" value="2"/>
</dbReference>
<comment type="caution">
    <text evidence="6">The sequence shown here is derived from an EMBL/GenBank/DDBJ whole genome shotgun (WGS) entry which is preliminary data.</text>
</comment>
<name>A0A9P5YIQ8_9AGAR</name>
<evidence type="ECO:0000259" key="5">
    <source>
        <dbReference type="PROSITE" id="PS51194"/>
    </source>
</evidence>
<proteinExistence type="predicted"/>
<dbReference type="InterPro" id="IPR038718">
    <property type="entry name" value="SNF2-like_sf"/>
</dbReference>
<dbReference type="Gene3D" id="3.40.50.300">
    <property type="entry name" value="P-loop containing nucleotide triphosphate hydrolases"/>
    <property type="match status" value="1"/>
</dbReference>
<feature type="compositionally biased region" description="Polar residues" evidence="4">
    <location>
        <begin position="921"/>
        <end position="931"/>
    </location>
</feature>
<dbReference type="SMART" id="SM00487">
    <property type="entry name" value="DEXDc"/>
    <property type="match status" value="1"/>
</dbReference>
<dbReference type="GO" id="GO:0016787">
    <property type="term" value="F:hydrolase activity"/>
    <property type="evidence" value="ECO:0007669"/>
    <property type="project" value="UniProtKB-KW"/>
</dbReference>
<dbReference type="GO" id="GO:0005634">
    <property type="term" value="C:nucleus"/>
    <property type="evidence" value="ECO:0007669"/>
    <property type="project" value="TreeGrafter"/>
</dbReference>
<dbReference type="InterPro" id="IPR001650">
    <property type="entry name" value="Helicase_C-like"/>
</dbReference>
<feature type="region of interest" description="Disordered" evidence="4">
    <location>
        <begin position="601"/>
        <end position="627"/>
    </location>
</feature>
<dbReference type="InterPro" id="IPR049730">
    <property type="entry name" value="SNF2/RAD54-like_C"/>
</dbReference>
<evidence type="ECO:0000256" key="2">
    <source>
        <dbReference type="ARBA" id="ARBA00022801"/>
    </source>
</evidence>
<dbReference type="Gene3D" id="3.40.50.10810">
    <property type="entry name" value="Tandem AAA-ATPase domain"/>
    <property type="match status" value="1"/>
</dbReference>
<dbReference type="AlphaFoldDB" id="A0A9P5YIQ8"/>
<keyword evidence="2 6" id="KW-0378">Hydrolase</keyword>
<dbReference type="GO" id="GO:0005524">
    <property type="term" value="F:ATP binding"/>
    <property type="evidence" value="ECO:0007669"/>
    <property type="project" value="UniProtKB-KW"/>
</dbReference>
<dbReference type="SMART" id="SM00490">
    <property type="entry name" value="HELICc"/>
    <property type="match status" value="1"/>
</dbReference>
<feature type="region of interest" description="Disordered" evidence="4">
    <location>
        <begin position="363"/>
        <end position="384"/>
    </location>
</feature>
<feature type="compositionally biased region" description="Polar residues" evidence="4">
    <location>
        <begin position="363"/>
        <end position="374"/>
    </location>
</feature>
<dbReference type="Pfam" id="PF00271">
    <property type="entry name" value="Helicase_C"/>
    <property type="match status" value="1"/>
</dbReference>
<dbReference type="EMBL" id="MU150230">
    <property type="protein sequence ID" value="KAF9469380.1"/>
    <property type="molecule type" value="Genomic_DNA"/>
</dbReference>
<keyword evidence="3" id="KW-0067">ATP-binding</keyword>
<protein>
    <submittedName>
        <fullName evidence="6">P-loop containing nucleoside triphosphate hydrolase protein</fullName>
    </submittedName>
</protein>
<dbReference type="PANTHER" id="PTHR45626:SF51">
    <property type="entry name" value="SNF2-RELATED DOMAIN-CONTAINING PROTEIN"/>
    <property type="match status" value="1"/>
</dbReference>
<dbReference type="CDD" id="cd18793">
    <property type="entry name" value="SF2_C_SNF"/>
    <property type="match status" value="1"/>
</dbReference>
<evidence type="ECO:0000256" key="1">
    <source>
        <dbReference type="ARBA" id="ARBA00022741"/>
    </source>
</evidence>
<feature type="domain" description="Helicase C-terminal" evidence="5">
    <location>
        <begin position="1003"/>
        <end position="1156"/>
    </location>
</feature>
<dbReference type="InterPro" id="IPR027417">
    <property type="entry name" value="P-loop_NTPase"/>
</dbReference>
<dbReference type="OrthoDB" id="2801544at2759"/>
<dbReference type="InterPro" id="IPR000330">
    <property type="entry name" value="SNF2_N"/>
</dbReference>